<keyword evidence="2" id="KW-1185">Reference proteome</keyword>
<accession>A0ACB8RYR5</accession>
<reference evidence="1" key="2">
    <citation type="journal article" date="2022" name="New Phytol.">
        <title>Evolutionary transition to the ectomycorrhizal habit in the genomes of a hyperdiverse lineage of mushroom-forming fungi.</title>
        <authorList>
            <person name="Looney B."/>
            <person name="Miyauchi S."/>
            <person name="Morin E."/>
            <person name="Drula E."/>
            <person name="Courty P.E."/>
            <person name="Kohler A."/>
            <person name="Kuo A."/>
            <person name="LaButti K."/>
            <person name="Pangilinan J."/>
            <person name="Lipzen A."/>
            <person name="Riley R."/>
            <person name="Andreopoulos W."/>
            <person name="He G."/>
            <person name="Johnson J."/>
            <person name="Nolan M."/>
            <person name="Tritt A."/>
            <person name="Barry K.W."/>
            <person name="Grigoriev I.V."/>
            <person name="Nagy L.G."/>
            <person name="Hibbett D."/>
            <person name="Henrissat B."/>
            <person name="Matheny P.B."/>
            <person name="Labbe J."/>
            <person name="Martin F.M."/>
        </authorList>
    </citation>
    <scope>NUCLEOTIDE SEQUENCE</scope>
    <source>
        <strain evidence="1">FP105234-sp</strain>
    </source>
</reference>
<protein>
    <submittedName>
        <fullName evidence="1">Uncharacterized protein</fullName>
    </submittedName>
</protein>
<sequence>MLRSTLFTSVLALALAASVNAHAGFEPFLGVAGTPARSDVQRPSTASPCGTINIANTLDTSTAAAASAAGAVALTAIDFNAGADGSRSIKTAQVDPTGTGKSFVAATVTTNGNAAPATVGTDAVTVQLPAGTKCTGGKAGNLCLLSLTSTAGFGNCVAVSQGAAAASTGAAATGAAAGAAGAAAGAAAGKATGAKKAGAAKTGAAKKAGAKAAKKAAAKPPVARSWRSRNVHRRSAVVEA</sequence>
<dbReference type="Proteomes" id="UP000814033">
    <property type="component" value="Unassembled WGS sequence"/>
</dbReference>
<comment type="caution">
    <text evidence="1">The sequence shown here is derived from an EMBL/GenBank/DDBJ whole genome shotgun (WGS) entry which is preliminary data.</text>
</comment>
<proteinExistence type="predicted"/>
<reference evidence="1" key="1">
    <citation type="submission" date="2021-02" db="EMBL/GenBank/DDBJ databases">
        <authorList>
            <consortium name="DOE Joint Genome Institute"/>
            <person name="Ahrendt S."/>
            <person name="Looney B.P."/>
            <person name="Miyauchi S."/>
            <person name="Morin E."/>
            <person name="Drula E."/>
            <person name="Courty P.E."/>
            <person name="Chicoki N."/>
            <person name="Fauchery L."/>
            <person name="Kohler A."/>
            <person name="Kuo A."/>
            <person name="Labutti K."/>
            <person name="Pangilinan J."/>
            <person name="Lipzen A."/>
            <person name="Riley R."/>
            <person name="Andreopoulos W."/>
            <person name="He G."/>
            <person name="Johnson J."/>
            <person name="Barry K.W."/>
            <person name="Grigoriev I.V."/>
            <person name="Nagy L."/>
            <person name="Hibbett D."/>
            <person name="Henrissat B."/>
            <person name="Matheny P.B."/>
            <person name="Labbe J."/>
            <person name="Martin F."/>
        </authorList>
    </citation>
    <scope>NUCLEOTIDE SEQUENCE</scope>
    <source>
        <strain evidence="1">FP105234-sp</strain>
    </source>
</reference>
<name>A0ACB8RYR5_9AGAM</name>
<gene>
    <name evidence="1" type="ORF">FA95DRAFT_1571387</name>
</gene>
<evidence type="ECO:0000313" key="1">
    <source>
        <dbReference type="EMBL" id="KAI0049220.1"/>
    </source>
</evidence>
<dbReference type="EMBL" id="MU275876">
    <property type="protein sequence ID" value="KAI0049220.1"/>
    <property type="molecule type" value="Genomic_DNA"/>
</dbReference>
<evidence type="ECO:0000313" key="2">
    <source>
        <dbReference type="Proteomes" id="UP000814033"/>
    </source>
</evidence>
<organism evidence="1 2">
    <name type="scientific">Auriscalpium vulgare</name>
    <dbReference type="NCBI Taxonomy" id="40419"/>
    <lineage>
        <taxon>Eukaryota</taxon>
        <taxon>Fungi</taxon>
        <taxon>Dikarya</taxon>
        <taxon>Basidiomycota</taxon>
        <taxon>Agaricomycotina</taxon>
        <taxon>Agaricomycetes</taxon>
        <taxon>Russulales</taxon>
        <taxon>Auriscalpiaceae</taxon>
        <taxon>Auriscalpium</taxon>
    </lineage>
</organism>